<reference evidence="1 2" key="1">
    <citation type="submission" date="2023-01" db="EMBL/GenBank/DDBJ databases">
        <authorList>
            <person name="Whitehead M."/>
        </authorList>
    </citation>
    <scope>NUCLEOTIDE SEQUENCE [LARGE SCALE GENOMIC DNA]</scope>
</reference>
<accession>A0AAV0XTA3</accession>
<proteinExistence type="predicted"/>
<name>A0AAV0XTA3_9HEMI</name>
<evidence type="ECO:0000313" key="1">
    <source>
        <dbReference type="EMBL" id="CAI6371368.1"/>
    </source>
</evidence>
<gene>
    <name evidence="1" type="ORF">MEUPH1_LOCUS25379</name>
</gene>
<sequence>MIKSSRTKRRKTRQEIHLFEEIYSNCELDECASKLSEGQNIEPYEGQNINIFQKQKIPVSNYNVVFGNNDAMILP</sequence>
<comment type="caution">
    <text evidence="1">The sequence shown here is derived from an EMBL/GenBank/DDBJ whole genome shotgun (WGS) entry which is preliminary data.</text>
</comment>
<dbReference type="AlphaFoldDB" id="A0AAV0XTA3"/>
<evidence type="ECO:0000313" key="2">
    <source>
        <dbReference type="Proteomes" id="UP001160148"/>
    </source>
</evidence>
<dbReference type="Proteomes" id="UP001160148">
    <property type="component" value="Unassembled WGS sequence"/>
</dbReference>
<protein>
    <submittedName>
        <fullName evidence="1">Uncharacterized protein</fullName>
    </submittedName>
</protein>
<dbReference type="EMBL" id="CARXXK010000927">
    <property type="protein sequence ID" value="CAI6371368.1"/>
    <property type="molecule type" value="Genomic_DNA"/>
</dbReference>
<keyword evidence="2" id="KW-1185">Reference proteome</keyword>
<organism evidence="1 2">
    <name type="scientific">Macrosiphum euphorbiae</name>
    <name type="common">potato aphid</name>
    <dbReference type="NCBI Taxonomy" id="13131"/>
    <lineage>
        <taxon>Eukaryota</taxon>
        <taxon>Metazoa</taxon>
        <taxon>Ecdysozoa</taxon>
        <taxon>Arthropoda</taxon>
        <taxon>Hexapoda</taxon>
        <taxon>Insecta</taxon>
        <taxon>Pterygota</taxon>
        <taxon>Neoptera</taxon>
        <taxon>Paraneoptera</taxon>
        <taxon>Hemiptera</taxon>
        <taxon>Sternorrhyncha</taxon>
        <taxon>Aphidomorpha</taxon>
        <taxon>Aphidoidea</taxon>
        <taxon>Aphididae</taxon>
        <taxon>Macrosiphini</taxon>
        <taxon>Macrosiphum</taxon>
    </lineage>
</organism>